<evidence type="ECO:0000313" key="2">
    <source>
        <dbReference type="Proteomes" id="UP000037251"/>
    </source>
</evidence>
<organism evidence="1 2">
    <name type="scientific">Streptomyces resistomycificus</name>
    <dbReference type="NCBI Taxonomy" id="67356"/>
    <lineage>
        <taxon>Bacteria</taxon>
        <taxon>Bacillati</taxon>
        <taxon>Actinomycetota</taxon>
        <taxon>Actinomycetes</taxon>
        <taxon>Kitasatosporales</taxon>
        <taxon>Streptomycetaceae</taxon>
        <taxon>Streptomyces</taxon>
        <taxon>Streptomyces aurantiacus group</taxon>
    </lineage>
</organism>
<dbReference type="STRING" id="67356.AQJ84_08150"/>
<dbReference type="Proteomes" id="UP000037251">
    <property type="component" value="Unassembled WGS sequence"/>
</dbReference>
<name>A0A0L8L5S5_9ACTN</name>
<gene>
    <name evidence="1" type="ORF">ADK37_22495</name>
</gene>
<accession>A0A0L8L5S5</accession>
<sequence>MGGQECAGPEADAQRLGPLHAVQETGSVALQDHQVSGLAGRVRYLGPREVAPSHRQGALRFVVDGEGV</sequence>
<comment type="caution">
    <text evidence="1">The sequence shown here is derived from an EMBL/GenBank/DDBJ whole genome shotgun (WGS) entry which is preliminary data.</text>
</comment>
<evidence type="ECO:0000313" key="1">
    <source>
        <dbReference type="EMBL" id="KOG33454.1"/>
    </source>
</evidence>
<keyword evidence="2" id="KW-1185">Reference proteome</keyword>
<dbReference type="AlphaFoldDB" id="A0A0L8L5S5"/>
<dbReference type="PATRIC" id="fig|67356.5.peg.4791"/>
<proteinExistence type="predicted"/>
<reference evidence="2" key="1">
    <citation type="submission" date="2015-07" db="EMBL/GenBank/DDBJ databases">
        <authorList>
            <person name="Ju K.-S."/>
            <person name="Doroghazi J.R."/>
            <person name="Metcalf W.W."/>
        </authorList>
    </citation>
    <scope>NUCLEOTIDE SEQUENCE [LARGE SCALE GENOMIC DNA]</scope>
    <source>
        <strain evidence="2">NRRL 2290</strain>
    </source>
</reference>
<dbReference type="EMBL" id="LGUS01000173">
    <property type="protein sequence ID" value="KOG33454.1"/>
    <property type="molecule type" value="Genomic_DNA"/>
</dbReference>
<protein>
    <submittedName>
        <fullName evidence="1">Uncharacterized protein</fullName>
    </submittedName>
</protein>